<feature type="active site" description="Proton donor" evidence="6">
    <location>
        <position position="68"/>
    </location>
</feature>
<dbReference type="PANTHER" id="PTHR36303:SF1">
    <property type="entry name" value="2',3'-CYCLIC-NUCLEOTIDE 2'-PHOSPHODIESTERASE"/>
    <property type="match status" value="1"/>
</dbReference>
<dbReference type="Pfam" id="PF13277">
    <property type="entry name" value="YmdB"/>
    <property type="match status" value="1"/>
</dbReference>
<dbReference type="CDD" id="cd07382">
    <property type="entry name" value="MPP_DR1281"/>
    <property type="match status" value="1"/>
</dbReference>
<dbReference type="PIRSF" id="PIRSF004789">
    <property type="entry name" value="DR1281"/>
    <property type="match status" value="1"/>
</dbReference>
<evidence type="ECO:0000256" key="4">
    <source>
        <dbReference type="ARBA" id="ARBA00023004"/>
    </source>
</evidence>
<dbReference type="FunFam" id="3.60.21.10:FF:000016">
    <property type="entry name" value="Putative metallophosphoesterase"/>
    <property type="match status" value="1"/>
</dbReference>
<evidence type="ECO:0000256" key="2">
    <source>
        <dbReference type="ARBA" id="ARBA00022723"/>
    </source>
</evidence>
<keyword evidence="4" id="KW-0408">Iron</keyword>
<feature type="binding site" evidence="7">
    <location>
        <position position="40"/>
    </location>
    <ligand>
        <name>Fe cation</name>
        <dbReference type="ChEBI" id="CHEBI:24875"/>
        <label>1</label>
    </ligand>
</feature>
<comment type="similarity">
    <text evidence="5">Belongs to the YmdB-like family.</text>
</comment>
<protein>
    <submittedName>
        <fullName evidence="8">TIGR00282 family metallophosphoesterase</fullName>
    </submittedName>
</protein>
<evidence type="ECO:0000256" key="1">
    <source>
        <dbReference type="ARBA" id="ARBA00001965"/>
    </source>
</evidence>
<dbReference type="AlphaFoldDB" id="A0A2V5K942"/>
<dbReference type="RefSeq" id="WP_110839745.1">
    <property type="nucleotide sequence ID" value="NZ_QJVJ01000003.1"/>
</dbReference>
<name>A0A2V5K942_9BACL</name>
<dbReference type="SUPFAM" id="SSF56300">
    <property type="entry name" value="Metallo-dependent phosphatases"/>
    <property type="match status" value="1"/>
</dbReference>
<dbReference type="GO" id="GO:0046872">
    <property type="term" value="F:metal ion binding"/>
    <property type="evidence" value="ECO:0007669"/>
    <property type="project" value="UniProtKB-KW"/>
</dbReference>
<dbReference type="InterPro" id="IPR005235">
    <property type="entry name" value="YmdB-like"/>
</dbReference>
<evidence type="ECO:0000256" key="5">
    <source>
        <dbReference type="ARBA" id="ARBA00061401"/>
    </source>
</evidence>
<evidence type="ECO:0000256" key="3">
    <source>
        <dbReference type="ARBA" id="ARBA00022801"/>
    </source>
</evidence>
<feature type="binding site" evidence="7">
    <location>
        <position position="67"/>
    </location>
    <ligand>
        <name>Fe cation</name>
        <dbReference type="ChEBI" id="CHEBI:24875"/>
        <label>2</label>
    </ligand>
</feature>
<dbReference type="EMBL" id="QJVJ01000003">
    <property type="protein sequence ID" value="PYI55948.1"/>
    <property type="molecule type" value="Genomic_DNA"/>
</dbReference>
<dbReference type="OrthoDB" id="9801109at2"/>
<dbReference type="GO" id="GO:0004113">
    <property type="term" value="F:2',3'-cyclic-nucleotide 3'-phosphodiesterase activity"/>
    <property type="evidence" value="ECO:0007669"/>
    <property type="project" value="TreeGrafter"/>
</dbReference>
<organism evidence="8 9">
    <name type="scientific">Paenibacillus flagellatus</name>
    <dbReference type="NCBI Taxonomy" id="2211139"/>
    <lineage>
        <taxon>Bacteria</taxon>
        <taxon>Bacillati</taxon>
        <taxon>Bacillota</taxon>
        <taxon>Bacilli</taxon>
        <taxon>Bacillales</taxon>
        <taxon>Paenibacillaceae</taxon>
        <taxon>Paenibacillus</taxon>
    </lineage>
</organism>
<feature type="binding site" evidence="7">
    <location>
        <position position="151"/>
    </location>
    <ligand>
        <name>Fe cation</name>
        <dbReference type="ChEBI" id="CHEBI:24875"/>
        <label>2</label>
    </ligand>
</feature>
<dbReference type="InterPro" id="IPR029052">
    <property type="entry name" value="Metallo-depent_PP-like"/>
</dbReference>
<sequence>MRILFIGDIVGGSGRRAVKAMLPELKKKYDPAFIVVNGENSAGGRGITAQIAKELYEQGVHGITMGNHTWDNKDIFNFIDEDDRMVRPANYPPGTPGNGYAVLKNRDGKELVIVNVMGRSFLPPLDCPFQTIDSILDKLKKKHKYVFVDFHAEATSEKIAMGWHLDGKVSAVVGTHTHVQTHDERVLPQGTAYVTDVGMTGARDGVLGMEREAVLHKFRTQLPVRFTADEGKWQFHAVVVDVDNDTGLAKRIELIRRFETEAVFE</sequence>
<dbReference type="Proteomes" id="UP000247476">
    <property type="component" value="Unassembled WGS sequence"/>
</dbReference>
<accession>A0A2V5K942</accession>
<feature type="binding site" evidence="7">
    <location>
        <position position="178"/>
    </location>
    <ligand>
        <name>Fe cation</name>
        <dbReference type="ChEBI" id="CHEBI:24875"/>
        <label>1</label>
    </ligand>
</feature>
<feature type="binding site" evidence="7">
    <location>
        <position position="39"/>
    </location>
    <ligand>
        <name>Fe cation</name>
        <dbReference type="ChEBI" id="CHEBI:24875"/>
        <label>2</label>
    </ligand>
</feature>
<feature type="binding site" evidence="7">
    <location>
        <position position="8"/>
    </location>
    <ligand>
        <name>Fe cation</name>
        <dbReference type="ChEBI" id="CHEBI:24875"/>
        <label>1</label>
    </ligand>
</feature>
<evidence type="ECO:0000256" key="7">
    <source>
        <dbReference type="PIRSR" id="PIRSR004789-51"/>
    </source>
</evidence>
<comment type="caution">
    <text evidence="8">The sequence shown here is derived from an EMBL/GenBank/DDBJ whole genome shotgun (WGS) entry which is preliminary data.</text>
</comment>
<dbReference type="Gene3D" id="3.60.21.10">
    <property type="match status" value="1"/>
</dbReference>
<evidence type="ECO:0000256" key="6">
    <source>
        <dbReference type="PIRSR" id="PIRSR004789-50"/>
    </source>
</evidence>
<dbReference type="NCBIfam" id="TIGR00282">
    <property type="entry name" value="TIGR00282 family metallophosphoesterase"/>
    <property type="match status" value="1"/>
</dbReference>
<dbReference type="PANTHER" id="PTHR36303">
    <property type="entry name" value="2',3'-CYCLIC-NUCLEOTIDE 2'-PHOSPHODIESTERASE"/>
    <property type="match status" value="1"/>
</dbReference>
<evidence type="ECO:0000313" key="9">
    <source>
        <dbReference type="Proteomes" id="UP000247476"/>
    </source>
</evidence>
<feature type="binding site" evidence="7">
    <location>
        <position position="176"/>
    </location>
    <ligand>
        <name>Fe cation</name>
        <dbReference type="ChEBI" id="CHEBI:24875"/>
        <label>2</label>
    </ligand>
</feature>
<proteinExistence type="inferred from homology"/>
<keyword evidence="3" id="KW-0378">Hydrolase</keyword>
<evidence type="ECO:0000313" key="8">
    <source>
        <dbReference type="EMBL" id="PYI55948.1"/>
    </source>
</evidence>
<comment type="cofactor">
    <cofactor evidence="1">
        <name>Fe(3+)</name>
        <dbReference type="ChEBI" id="CHEBI:29034"/>
    </cofactor>
</comment>
<reference evidence="8 9" key="1">
    <citation type="submission" date="2018-05" db="EMBL/GenBank/DDBJ databases">
        <title>Paenibacillus flagellatus sp. nov., isolated from selenium mineral soil.</title>
        <authorList>
            <person name="Dai X."/>
        </authorList>
    </citation>
    <scope>NUCLEOTIDE SEQUENCE [LARGE SCALE GENOMIC DNA]</scope>
    <source>
        <strain evidence="8 9">DXL2</strain>
    </source>
</reference>
<gene>
    <name evidence="8" type="ORF">DLM86_06650</name>
</gene>
<keyword evidence="2 7" id="KW-0479">Metal-binding</keyword>
<feature type="binding site" evidence="7">
    <location>
        <position position="39"/>
    </location>
    <ligand>
        <name>Fe cation</name>
        <dbReference type="ChEBI" id="CHEBI:24875"/>
        <label>1</label>
    </ligand>
</feature>
<keyword evidence="9" id="KW-1185">Reference proteome</keyword>